<sequence length="298" mass="30900">MVSNPPTASEANGPIKAPGVITPVIVGPAKVTPVAKPPTVSVTSKATLTKSSTSKALAISTALPTSQTVTPASASVQATTSIASIAATPPQALKTSATVQVTSTAEATPQSVNASASSCPVKRNPVPQNIKTRNLAVRALTGDEEHQVSLIRFKVGTVKEHWALFFHSTTNNGGSFQGTIVDAIIEDRETPNAVLKTEKEEDKSFAPVSIRSRTDTITPLATVANGPAAQALVDKAFDVKLTQQPPTQNCVDWTNLAMQALSGDISSAVFQPIFDADNGSVRAKTACNFACRAVGEAN</sequence>
<accession>A0A4Y7PUJ7</accession>
<protein>
    <submittedName>
        <fullName evidence="1">Uncharacterized protein</fullName>
    </submittedName>
</protein>
<evidence type="ECO:0000313" key="1">
    <source>
        <dbReference type="EMBL" id="TDL18210.1"/>
    </source>
</evidence>
<proteinExistence type="predicted"/>
<dbReference type="VEuPathDB" id="FungiDB:BD410DRAFT_843049"/>
<evidence type="ECO:0000313" key="2">
    <source>
        <dbReference type="Proteomes" id="UP000294933"/>
    </source>
</evidence>
<gene>
    <name evidence="1" type="ORF">BD410DRAFT_843049</name>
</gene>
<dbReference type="AlphaFoldDB" id="A0A4Y7PUJ7"/>
<organism evidence="1 2">
    <name type="scientific">Rickenella mellea</name>
    <dbReference type="NCBI Taxonomy" id="50990"/>
    <lineage>
        <taxon>Eukaryota</taxon>
        <taxon>Fungi</taxon>
        <taxon>Dikarya</taxon>
        <taxon>Basidiomycota</taxon>
        <taxon>Agaricomycotina</taxon>
        <taxon>Agaricomycetes</taxon>
        <taxon>Hymenochaetales</taxon>
        <taxon>Rickenellaceae</taxon>
        <taxon>Rickenella</taxon>
    </lineage>
</organism>
<name>A0A4Y7PUJ7_9AGAM</name>
<dbReference type="Proteomes" id="UP000294933">
    <property type="component" value="Unassembled WGS sequence"/>
</dbReference>
<dbReference type="EMBL" id="ML170211">
    <property type="protein sequence ID" value="TDL18210.1"/>
    <property type="molecule type" value="Genomic_DNA"/>
</dbReference>
<reference evidence="1 2" key="1">
    <citation type="submission" date="2018-06" db="EMBL/GenBank/DDBJ databases">
        <title>A transcriptomic atlas of mushroom development highlights an independent origin of complex multicellularity.</title>
        <authorList>
            <consortium name="DOE Joint Genome Institute"/>
            <person name="Krizsan K."/>
            <person name="Almasi E."/>
            <person name="Merenyi Z."/>
            <person name="Sahu N."/>
            <person name="Viragh M."/>
            <person name="Koszo T."/>
            <person name="Mondo S."/>
            <person name="Kiss B."/>
            <person name="Balint B."/>
            <person name="Kues U."/>
            <person name="Barry K."/>
            <person name="Hegedus J.C."/>
            <person name="Henrissat B."/>
            <person name="Johnson J."/>
            <person name="Lipzen A."/>
            <person name="Ohm R."/>
            <person name="Nagy I."/>
            <person name="Pangilinan J."/>
            <person name="Yan J."/>
            <person name="Xiong Y."/>
            <person name="Grigoriev I.V."/>
            <person name="Hibbett D.S."/>
            <person name="Nagy L.G."/>
        </authorList>
    </citation>
    <scope>NUCLEOTIDE SEQUENCE [LARGE SCALE GENOMIC DNA]</scope>
    <source>
        <strain evidence="1 2">SZMC22713</strain>
    </source>
</reference>
<keyword evidence="2" id="KW-1185">Reference proteome</keyword>